<evidence type="ECO:0000313" key="3">
    <source>
        <dbReference type="EnsemblPlants" id="AES72984"/>
    </source>
</evidence>
<dbReference type="Proteomes" id="UP000265566">
    <property type="component" value="Chromosome 3"/>
</dbReference>
<organism evidence="1 4">
    <name type="scientific">Medicago truncatula</name>
    <name type="common">Barrel medic</name>
    <name type="synonym">Medicago tribuloides</name>
    <dbReference type="NCBI Taxonomy" id="3880"/>
    <lineage>
        <taxon>Eukaryota</taxon>
        <taxon>Viridiplantae</taxon>
        <taxon>Streptophyta</taxon>
        <taxon>Embryophyta</taxon>
        <taxon>Tracheophyta</taxon>
        <taxon>Spermatophyta</taxon>
        <taxon>Magnoliopsida</taxon>
        <taxon>eudicotyledons</taxon>
        <taxon>Gunneridae</taxon>
        <taxon>Pentapetalae</taxon>
        <taxon>rosids</taxon>
        <taxon>fabids</taxon>
        <taxon>Fabales</taxon>
        <taxon>Fabaceae</taxon>
        <taxon>Papilionoideae</taxon>
        <taxon>50 kb inversion clade</taxon>
        <taxon>NPAAA clade</taxon>
        <taxon>Hologalegina</taxon>
        <taxon>IRL clade</taxon>
        <taxon>Trifolieae</taxon>
        <taxon>Medicago</taxon>
    </lineage>
</organism>
<dbReference type="PaxDb" id="3880-AES72984"/>
<reference evidence="5" key="4">
    <citation type="journal article" date="2018" name="Nat. Plants">
        <title>Whole-genome landscape of Medicago truncatula symbiotic genes.</title>
        <authorList>
            <person name="Pecrix Y."/>
            <person name="Staton S.E."/>
            <person name="Sallet E."/>
            <person name="Lelandais-Briere C."/>
            <person name="Moreau S."/>
            <person name="Carrere S."/>
            <person name="Blein T."/>
            <person name="Jardinaud M.F."/>
            <person name="Latrasse D."/>
            <person name="Zouine M."/>
            <person name="Zahm M."/>
            <person name="Kreplak J."/>
            <person name="Mayjonade B."/>
            <person name="Satge C."/>
            <person name="Perez M."/>
            <person name="Cauet S."/>
            <person name="Marande W."/>
            <person name="Chantry-Darmon C."/>
            <person name="Lopez-Roques C."/>
            <person name="Bouchez O."/>
            <person name="Berard A."/>
            <person name="Debelle F."/>
            <person name="Munos S."/>
            <person name="Bendahmane A."/>
            <person name="Berges H."/>
            <person name="Niebel A."/>
            <person name="Buitink J."/>
            <person name="Frugier F."/>
            <person name="Benhamed M."/>
            <person name="Crespi M."/>
            <person name="Gouzy J."/>
            <person name="Gamas P."/>
        </authorList>
    </citation>
    <scope>NUCLEOTIDE SEQUENCE [LARGE SCALE GENOMIC DNA]</scope>
    <source>
        <strain evidence="5">cv. Jemalong A17</strain>
    </source>
</reference>
<evidence type="ECO:0000313" key="4">
    <source>
        <dbReference type="Proteomes" id="UP000002051"/>
    </source>
</evidence>
<dbReference type="Gramene" id="rna18603">
    <property type="protein sequence ID" value="RHN70060.1"/>
    <property type="gene ID" value="gene18603"/>
</dbReference>
<dbReference type="PANTHER" id="PTHR36066:SF2">
    <property type="entry name" value="TRANSCRIPTION FACTOR BHLH145"/>
    <property type="match status" value="1"/>
</dbReference>
<evidence type="ECO:0000313" key="5">
    <source>
        <dbReference type="Proteomes" id="UP000265566"/>
    </source>
</evidence>
<protein>
    <submittedName>
        <fullName evidence="1">Transcription factor, putative</fullName>
    </submittedName>
</protein>
<proteinExistence type="predicted"/>
<evidence type="ECO:0000313" key="1">
    <source>
        <dbReference type="EMBL" id="AES72984.1"/>
    </source>
</evidence>
<dbReference type="EMBL" id="CM001219">
    <property type="protein sequence ID" value="AES72984.1"/>
    <property type="molecule type" value="Genomic_DNA"/>
</dbReference>
<reference evidence="1 4" key="2">
    <citation type="journal article" date="2014" name="BMC Genomics">
        <title>An improved genome release (version Mt4.0) for the model legume Medicago truncatula.</title>
        <authorList>
            <person name="Tang H."/>
            <person name="Krishnakumar V."/>
            <person name="Bidwell S."/>
            <person name="Rosen B."/>
            <person name="Chan A."/>
            <person name="Zhou S."/>
            <person name="Gentzbittel L."/>
            <person name="Childs K.L."/>
            <person name="Yandell M."/>
            <person name="Gundlach H."/>
            <person name="Mayer K.F."/>
            <person name="Schwartz D.C."/>
            <person name="Town C.D."/>
        </authorList>
    </citation>
    <scope>GENOME REANNOTATION</scope>
    <source>
        <strain evidence="3 4">cv. Jemalong A17</strain>
    </source>
</reference>
<reference evidence="1 4" key="1">
    <citation type="journal article" date="2011" name="Nature">
        <title>The Medicago genome provides insight into the evolution of rhizobial symbioses.</title>
        <authorList>
            <person name="Young N.D."/>
            <person name="Debelle F."/>
            <person name="Oldroyd G.E."/>
            <person name="Geurts R."/>
            <person name="Cannon S.B."/>
            <person name="Udvardi M.K."/>
            <person name="Benedito V.A."/>
            <person name="Mayer K.F."/>
            <person name="Gouzy J."/>
            <person name="Schoof H."/>
            <person name="Van de Peer Y."/>
            <person name="Proost S."/>
            <person name="Cook D.R."/>
            <person name="Meyers B.C."/>
            <person name="Spannagl M."/>
            <person name="Cheung F."/>
            <person name="De Mita S."/>
            <person name="Krishnakumar V."/>
            <person name="Gundlach H."/>
            <person name="Zhou S."/>
            <person name="Mudge J."/>
            <person name="Bharti A.K."/>
            <person name="Murray J.D."/>
            <person name="Naoumkina M.A."/>
            <person name="Rosen B."/>
            <person name="Silverstein K.A."/>
            <person name="Tang H."/>
            <person name="Rombauts S."/>
            <person name="Zhao P.X."/>
            <person name="Zhou P."/>
            <person name="Barbe V."/>
            <person name="Bardou P."/>
            <person name="Bechner M."/>
            <person name="Bellec A."/>
            <person name="Berger A."/>
            <person name="Berges H."/>
            <person name="Bidwell S."/>
            <person name="Bisseling T."/>
            <person name="Choisne N."/>
            <person name="Couloux A."/>
            <person name="Denny R."/>
            <person name="Deshpande S."/>
            <person name="Dai X."/>
            <person name="Doyle J.J."/>
            <person name="Dudez A.M."/>
            <person name="Farmer A.D."/>
            <person name="Fouteau S."/>
            <person name="Franken C."/>
            <person name="Gibelin C."/>
            <person name="Gish J."/>
            <person name="Goldstein S."/>
            <person name="Gonzalez A.J."/>
            <person name="Green P.J."/>
            <person name="Hallab A."/>
            <person name="Hartog M."/>
            <person name="Hua A."/>
            <person name="Humphray S.J."/>
            <person name="Jeong D.H."/>
            <person name="Jing Y."/>
            <person name="Jocker A."/>
            <person name="Kenton S.M."/>
            <person name="Kim D.J."/>
            <person name="Klee K."/>
            <person name="Lai H."/>
            <person name="Lang C."/>
            <person name="Lin S."/>
            <person name="Macmil S.L."/>
            <person name="Magdelenat G."/>
            <person name="Matthews L."/>
            <person name="McCorrison J."/>
            <person name="Monaghan E.L."/>
            <person name="Mun J.H."/>
            <person name="Najar F.Z."/>
            <person name="Nicholson C."/>
            <person name="Noirot C."/>
            <person name="O'Bleness M."/>
            <person name="Paule C.R."/>
            <person name="Poulain J."/>
            <person name="Prion F."/>
            <person name="Qin B."/>
            <person name="Qu C."/>
            <person name="Retzel E.F."/>
            <person name="Riddle C."/>
            <person name="Sallet E."/>
            <person name="Samain S."/>
            <person name="Samson N."/>
            <person name="Sanders I."/>
            <person name="Saurat O."/>
            <person name="Scarpelli C."/>
            <person name="Schiex T."/>
            <person name="Segurens B."/>
            <person name="Severin A.J."/>
            <person name="Sherrier D.J."/>
            <person name="Shi R."/>
            <person name="Sims S."/>
            <person name="Singer S.R."/>
            <person name="Sinharoy S."/>
            <person name="Sterck L."/>
            <person name="Viollet A."/>
            <person name="Wang B.B."/>
            <person name="Wang K."/>
            <person name="Wang M."/>
            <person name="Wang X."/>
            <person name="Warfsmann J."/>
            <person name="Weissenbach J."/>
            <person name="White D.D."/>
            <person name="White J.D."/>
            <person name="Wiley G.B."/>
            <person name="Wincker P."/>
            <person name="Xing Y."/>
            <person name="Yang L."/>
            <person name="Yao Z."/>
            <person name="Ying F."/>
            <person name="Zhai J."/>
            <person name="Zhou L."/>
            <person name="Zuber A."/>
            <person name="Denarie J."/>
            <person name="Dixon R.A."/>
            <person name="May G.D."/>
            <person name="Schwartz D.C."/>
            <person name="Rogers J."/>
            <person name="Quetier F."/>
            <person name="Town C.D."/>
            <person name="Roe B.A."/>
        </authorList>
    </citation>
    <scope>NUCLEOTIDE SEQUENCE [LARGE SCALE GENOMIC DNA]</scope>
    <source>
        <strain evidence="1">A17</strain>
        <strain evidence="3 4">cv. Jemalong A17</strain>
    </source>
</reference>
<dbReference type="PANTHER" id="PTHR36066">
    <property type="entry name" value="TRANSCRIPTION FACTOR BHLH145"/>
    <property type="match status" value="1"/>
</dbReference>
<dbReference type="HOGENOM" id="CLU_2816242_0_0_1"/>
<dbReference type="AlphaFoldDB" id="G7J2R9"/>
<reference evidence="3" key="3">
    <citation type="submission" date="2015-04" db="UniProtKB">
        <authorList>
            <consortium name="EnsemblPlants"/>
        </authorList>
    </citation>
    <scope>IDENTIFICATION</scope>
    <source>
        <strain evidence="3">cv. Jemalong A17</strain>
    </source>
</reference>
<dbReference type="InterPro" id="IPR037546">
    <property type="entry name" value="SAC51-like"/>
</dbReference>
<dbReference type="Proteomes" id="UP000002051">
    <property type="component" value="Chromosome 3"/>
</dbReference>
<dbReference type="EMBL" id="PSQE01000003">
    <property type="protein sequence ID" value="RHN70060.1"/>
    <property type="molecule type" value="Genomic_DNA"/>
</dbReference>
<dbReference type="EnsemblPlants" id="AES72984">
    <property type="protein sequence ID" value="AES72984"/>
    <property type="gene ID" value="MTR_3g098450"/>
</dbReference>
<evidence type="ECO:0000313" key="2">
    <source>
        <dbReference type="EMBL" id="RHN70060.1"/>
    </source>
</evidence>
<reference evidence="2" key="5">
    <citation type="journal article" date="2018" name="Nat. Plants">
        <title>Whole-genome landscape of Medicago truncatula symbiotic genes.</title>
        <authorList>
            <person name="Pecrix Y."/>
            <person name="Gamas P."/>
            <person name="Carrere S."/>
        </authorList>
    </citation>
    <scope>NUCLEOTIDE SEQUENCE</scope>
    <source>
        <tissue evidence="2">Leaves</tissue>
    </source>
</reference>
<gene>
    <name evidence="1" type="ordered locus">MTR_3g098450</name>
    <name evidence="2" type="ORF">MtrunA17_Chr3g0131491</name>
</gene>
<accession>G7J2R9</accession>
<keyword evidence="4" id="KW-1185">Reference proteome</keyword>
<sequence length="67" mass="7567">MGSLTGNKKMRKRKIQDLITILQCIISGEDKDPIQLLDEAIRCLKCLKLKTKLMNLMSCKLGEFQAG</sequence>
<name>G7J2R9_MEDTR</name>